<evidence type="ECO:0000313" key="3">
    <source>
        <dbReference type="EMBL" id="PHH99340.1"/>
    </source>
</evidence>
<proteinExistence type="inferred from homology"/>
<name>A0A2C6B559_FUSNP</name>
<sequence>MKKNDIVKYNNDLNKLNMSNLKEKELELFYAICCELKDRGTDEITIDITDFKKAFNISNKIDKKRFKEYIKSVHKKFAEMKYTFETEKEIETIIFFKKFKTNIEDNTMIISVNKEYSYILNNIVQYYTQFSFKEYQSLKSKYSKILMPRLAQWQGTKKVEFEKEELFDILGVSENYRVKTSNFNDKILKPIKKELPKIFYNLKVKPIKKSTKNTKNEIKSYLFTWNDRPKENIIEAEEVKTLEVSKTLKTLLDEAIKNSKLEILEKPSIIEYLIKHYTENIIVLGIKQLLNSNITTKIKTRKYITSILDKIKETENIKIVVKEENKVIENKEKFEEFKRKKLKEISKEEWDLQLNKKVEEAIEEFEKQGTKVNRAFVEQTVRVGLNAQYKIKE</sequence>
<dbReference type="GO" id="GO:0006270">
    <property type="term" value="P:DNA replication initiation"/>
    <property type="evidence" value="ECO:0007669"/>
    <property type="project" value="InterPro"/>
</dbReference>
<evidence type="ECO:0000259" key="2">
    <source>
        <dbReference type="Pfam" id="PF01051"/>
    </source>
</evidence>
<dbReference type="Gene3D" id="1.10.10.10">
    <property type="entry name" value="Winged helix-like DNA-binding domain superfamily/Winged helix DNA-binding domain"/>
    <property type="match status" value="1"/>
</dbReference>
<protein>
    <recommendedName>
        <fullName evidence="2">Initiator Rep protein WH1 domain-containing protein</fullName>
    </recommendedName>
</protein>
<dbReference type="Proteomes" id="UP000223525">
    <property type="component" value="Unassembled WGS sequence"/>
</dbReference>
<dbReference type="InterPro" id="IPR036390">
    <property type="entry name" value="WH_DNA-bd_sf"/>
</dbReference>
<dbReference type="EMBL" id="NIRK01000001">
    <property type="protein sequence ID" value="PHH99340.1"/>
    <property type="molecule type" value="Genomic_DNA"/>
</dbReference>
<accession>A0A2C6B559</accession>
<dbReference type="AlphaFoldDB" id="A0A2C6B559"/>
<reference evidence="3 4" key="1">
    <citation type="submission" date="2017-06" db="EMBL/GenBank/DDBJ databases">
        <title>Draft genome sequence of Fusobacterium nucleatum subsp. polymorphum KCOM 1248 (=ChDC F113).</title>
        <authorList>
            <person name="Kook J.-K."/>
            <person name="Park S.-N."/>
            <person name="Lim Y.K."/>
            <person name="Roh H."/>
        </authorList>
    </citation>
    <scope>NUCLEOTIDE SEQUENCE [LARGE SCALE GENOMIC DNA]</scope>
    <source>
        <strain evidence="4">KCOM 1248 (ChDC F113)</strain>
    </source>
</reference>
<evidence type="ECO:0000256" key="1">
    <source>
        <dbReference type="ARBA" id="ARBA00038283"/>
    </source>
</evidence>
<dbReference type="InterPro" id="IPR036388">
    <property type="entry name" value="WH-like_DNA-bd_sf"/>
</dbReference>
<feature type="domain" description="Initiator Rep protein WH1" evidence="2">
    <location>
        <begin position="6"/>
        <end position="147"/>
    </location>
</feature>
<comment type="similarity">
    <text evidence="1">Belongs to the initiator RepB protein family.</text>
</comment>
<dbReference type="GO" id="GO:0003887">
    <property type="term" value="F:DNA-directed DNA polymerase activity"/>
    <property type="evidence" value="ECO:0007669"/>
    <property type="project" value="InterPro"/>
</dbReference>
<dbReference type="InterPro" id="IPR000525">
    <property type="entry name" value="Initiator_Rep_WH1"/>
</dbReference>
<gene>
    <name evidence="3" type="ORF">CA836_06380</name>
</gene>
<dbReference type="SUPFAM" id="SSF46785">
    <property type="entry name" value="Winged helix' DNA-binding domain"/>
    <property type="match status" value="1"/>
</dbReference>
<dbReference type="Pfam" id="PF01051">
    <property type="entry name" value="Rep3_N"/>
    <property type="match status" value="1"/>
</dbReference>
<comment type="caution">
    <text evidence="3">The sequence shown here is derived from an EMBL/GenBank/DDBJ whole genome shotgun (WGS) entry which is preliminary data.</text>
</comment>
<organism evidence="3 4">
    <name type="scientific">Fusobacterium nucleatum subsp. polymorphum</name>
    <name type="common">Fusobacterium polymorphum</name>
    <dbReference type="NCBI Taxonomy" id="76857"/>
    <lineage>
        <taxon>Bacteria</taxon>
        <taxon>Fusobacteriati</taxon>
        <taxon>Fusobacteriota</taxon>
        <taxon>Fusobacteriia</taxon>
        <taxon>Fusobacteriales</taxon>
        <taxon>Fusobacteriaceae</taxon>
        <taxon>Fusobacterium</taxon>
    </lineage>
</organism>
<evidence type="ECO:0000313" key="4">
    <source>
        <dbReference type="Proteomes" id="UP000223525"/>
    </source>
</evidence>
<dbReference type="RefSeq" id="WP_099002788.1">
    <property type="nucleotide sequence ID" value="NZ_CP077159.1"/>
</dbReference>